<evidence type="ECO:0000256" key="1">
    <source>
        <dbReference type="ARBA" id="ARBA00023015"/>
    </source>
</evidence>
<dbReference type="Gene3D" id="1.10.10.10">
    <property type="entry name" value="Winged helix-like DNA-binding domain superfamily/Winged helix DNA-binding domain"/>
    <property type="match status" value="1"/>
</dbReference>
<dbReference type="PANTHER" id="PTHR44846:SF1">
    <property type="entry name" value="MANNOSYL-D-GLYCERATE TRANSPORT_METABOLISM SYSTEM REPRESSOR MNGR-RELATED"/>
    <property type="match status" value="1"/>
</dbReference>
<evidence type="ECO:0000256" key="2">
    <source>
        <dbReference type="ARBA" id="ARBA00023125"/>
    </source>
</evidence>
<accession>A0A6B2QX03</accession>
<dbReference type="EMBL" id="JAAGRN010000002">
    <property type="protein sequence ID" value="NDY82522.1"/>
    <property type="molecule type" value="Genomic_DNA"/>
</dbReference>
<dbReference type="AlphaFoldDB" id="A0A6B2QX03"/>
<reference evidence="6" key="1">
    <citation type="submission" date="2020-02" db="EMBL/GenBank/DDBJ databases">
        <authorList>
            <person name="Chen W.-M."/>
        </authorList>
    </citation>
    <scope>NUCLEOTIDE SEQUENCE</scope>
    <source>
        <strain evidence="6">NBD-18</strain>
    </source>
</reference>
<dbReference type="SUPFAM" id="SSF46785">
    <property type="entry name" value="Winged helix' DNA-binding domain"/>
    <property type="match status" value="1"/>
</dbReference>
<organism evidence="6">
    <name type="scientific">Sheuella amnicola</name>
    <dbReference type="NCBI Taxonomy" id="2707330"/>
    <lineage>
        <taxon>Bacteria</taxon>
        <taxon>Pseudomonadati</taxon>
        <taxon>Pseudomonadota</taxon>
        <taxon>Betaproteobacteria</taxon>
        <taxon>Burkholderiales</taxon>
        <taxon>Alcaligenaceae</taxon>
        <taxon>Sheuella</taxon>
    </lineage>
</organism>
<dbReference type="Gene3D" id="3.40.1410.10">
    <property type="entry name" value="Chorismate lyase-like"/>
    <property type="match status" value="1"/>
</dbReference>
<protein>
    <submittedName>
        <fullName evidence="6">GntR family transcriptional regulator</fullName>
    </submittedName>
</protein>
<dbReference type="InterPro" id="IPR011663">
    <property type="entry name" value="UTRA"/>
</dbReference>
<dbReference type="SMART" id="SM00866">
    <property type="entry name" value="UTRA"/>
    <property type="match status" value="1"/>
</dbReference>
<dbReference type="InterPro" id="IPR028978">
    <property type="entry name" value="Chorismate_lyase_/UTRA_dom_sf"/>
</dbReference>
<evidence type="ECO:0000256" key="4">
    <source>
        <dbReference type="SAM" id="MobiDB-lite"/>
    </source>
</evidence>
<evidence type="ECO:0000313" key="6">
    <source>
        <dbReference type="EMBL" id="NDY82522.1"/>
    </source>
</evidence>
<dbReference type="InterPro" id="IPR050679">
    <property type="entry name" value="Bact_HTH_transcr_reg"/>
</dbReference>
<dbReference type="SUPFAM" id="SSF64288">
    <property type="entry name" value="Chorismate lyase-like"/>
    <property type="match status" value="1"/>
</dbReference>
<evidence type="ECO:0000259" key="5">
    <source>
        <dbReference type="PROSITE" id="PS50949"/>
    </source>
</evidence>
<dbReference type="PROSITE" id="PS50949">
    <property type="entry name" value="HTH_GNTR"/>
    <property type="match status" value="1"/>
</dbReference>
<dbReference type="CDD" id="cd07377">
    <property type="entry name" value="WHTH_GntR"/>
    <property type="match status" value="1"/>
</dbReference>
<name>A0A6B2QX03_9BURK</name>
<keyword evidence="1" id="KW-0805">Transcription regulation</keyword>
<comment type="caution">
    <text evidence="6">The sequence shown here is derived from an EMBL/GenBank/DDBJ whole genome shotgun (WGS) entry which is preliminary data.</text>
</comment>
<dbReference type="GO" id="GO:0003677">
    <property type="term" value="F:DNA binding"/>
    <property type="evidence" value="ECO:0007669"/>
    <property type="project" value="UniProtKB-KW"/>
</dbReference>
<feature type="region of interest" description="Disordered" evidence="4">
    <location>
        <begin position="1"/>
        <end position="26"/>
    </location>
</feature>
<dbReference type="Pfam" id="PF07702">
    <property type="entry name" value="UTRA"/>
    <property type="match status" value="1"/>
</dbReference>
<gene>
    <name evidence="6" type="ORF">G3I67_04680</name>
</gene>
<dbReference type="GO" id="GO:0003700">
    <property type="term" value="F:DNA-binding transcription factor activity"/>
    <property type="evidence" value="ECO:0007669"/>
    <property type="project" value="InterPro"/>
</dbReference>
<dbReference type="InterPro" id="IPR000524">
    <property type="entry name" value="Tscrpt_reg_HTH_GntR"/>
</dbReference>
<feature type="domain" description="HTH gntR-type" evidence="5">
    <location>
        <begin position="31"/>
        <end position="99"/>
    </location>
</feature>
<dbReference type="InterPro" id="IPR036388">
    <property type="entry name" value="WH-like_DNA-bd_sf"/>
</dbReference>
<dbReference type="PANTHER" id="PTHR44846">
    <property type="entry name" value="MANNOSYL-D-GLYCERATE TRANSPORT/METABOLISM SYSTEM REPRESSOR MNGR-RELATED"/>
    <property type="match status" value="1"/>
</dbReference>
<keyword evidence="2" id="KW-0238">DNA-binding</keyword>
<sequence length="272" mass="30702">MKDEHVNSETFLSITHKKQNRNHQEGEDAITPRYKTIYTALMKQIKDGVYPVGSLLPPEIELCEKFDASRHTVREAVRLLTEGGIVSRRAGVGTRVETTKATTRYTQQISQLSDLFQYIKHAVLQVKLVQMQRVGAQNAELLECQPNDQWLRIIAVKLLEGQRAPVAYSDVFVHPDYSAVSSDVGKIKLPLSLLIEQKFSRRIIEVKQEFSATAISGDTASALKLKPGTPGLVITRKYYGEKEALMLVTITTFPYKKMKYSMSLKFDAPQNN</sequence>
<dbReference type="SMART" id="SM00345">
    <property type="entry name" value="HTH_GNTR"/>
    <property type="match status" value="1"/>
</dbReference>
<dbReference type="InterPro" id="IPR036390">
    <property type="entry name" value="WH_DNA-bd_sf"/>
</dbReference>
<proteinExistence type="predicted"/>
<dbReference type="GO" id="GO:0045892">
    <property type="term" value="P:negative regulation of DNA-templated transcription"/>
    <property type="evidence" value="ECO:0007669"/>
    <property type="project" value="TreeGrafter"/>
</dbReference>
<dbReference type="RefSeq" id="WP_163651998.1">
    <property type="nucleotide sequence ID" value="NZ_JAAGRN010000002.1"/>
</dbReference>
<dbReference type="PRINTS" id="PR00035">
    <property type="entry name" value="HTHGNTR"/>
</dbReference>
<keyword evidence="3" id="KW-0804">Transcription</keyword>
<evidence type="ECO:0000256" key="3">
    <source>
        <dbReference type="ARBA" id="ARBA00023163"/>
    </source>
</evidence>
<dbReference type="Pfam" id="PF00392">
    <property type="entry name" value="GntR"/>
    <property type="match status" value="1"/>
</dbReference>